<protein>
    <recommendedName>
        <fullName evidence="2 7">DNA repair protein RecO</fullName>
    </recommendedName>
    <alternativeName>
        <fullName evidence="6 7">Recombination protein O</fullName>
    </alternativeName>
</protein>
<name>A0A1U7D1S3_9RHOB</name>
<dbReference type="GO" id="GO:0006302">
    <property type="term" value="P:double-strand break repair"/>
    <property type="evidence" value="ECO:0007669"/>
    <property type="project" value="TreeGrafter"/>
</dbReference>
<dbReference type="STRING" id="1229727.Ga0080559_TMP1239"/>
<dbReference type="SUPFAM" id="SSF57863">
    <property type="entry name" value="ArfGap/RecO-like zinc finger"/>
    <property type="match status" value="1"/>
</dbReference>
<evidence type="ECO:0000256" key="1">
    <source>
        <dbReference type="ARBA" id="ARBA00007452"/>
    </source>
</evidence>
<evidence type="ECO:0000256" key="4">
    <source>
        <dbReference type="ARBA" id="ARBA00023172"/>
    </source>
</evidence>
<dbReference type="InterPro" id="IPR037278">
    <property type="entry name" value="ARFGAP/RecO"/>
</dbReference>
<reference evidence="9 10" key="1">
    <citation type="submission" date="2016-03" db="EMBL/GenBank/DDBJ databases">
        <title>Deep-sea bacteria in the southern Pacific.</title>
        <authorList>
            <person name="Tang K."/>
        </authorList>
    </citation>
    <scope>NUCLEOTIDE SEQUENCE [LARGE SCALE GENOMIC DNA]</scope>
    <source>
        <strain evidence="9 10">JLT2016</strain>
    </source>
</reference>
<dbReference type="InterPro" id="IPR042242">
    <property type="entry name" value="RecO_C"/>
</dbReference>
<evidence type="ECO:0000256" key="5">
    <source>
        <dbReference type="ARBA" id="ARBA00023204"/>
    </source>
</evidence>
<evidence type="ECO:0000256" key="3">
    <source>
        <dbReference type="ARBA" id="ARBA00022763"/>
    </source>
</evidence>
<dbReference type="InterPro" id="IPR012340">
    <property type="entry name" value="NA-bd_OB-fold"/>
</dbReference>
<dbReference type="Pfam" id="PF02565">
    <property type="entry name" value="RecO_C"/>
    <property type="match status" value="1"/>
</dbReference>
<comment type="similarity">
    <text evidence="1 7">Belongs to the RecO family.</text>
</comment>
<feature type="domain" description="DNA replication/recombination mediator RecO N-terminal" evidence="8">
    <location>
        <begin position="20"/>
        <end position="87"/>
    </location>
</feature>
<evidence type="ECO:0000256" key="7">
    <source>
        <dbReference type="HAMAP-Rule" id="MF_00201"/>
    </source>
</evidence>
<keyword evidence="5 7" id="KW-0234">DNA repair</keyword>
<keyword evidence="4 7" id="KW-0233">DNA recombination</keyword>
<dbReference type="HAMAP" id="MF_00201">
    <property type="entry name" value="RecO"/>
    <property type="match status" value="1"/>
</dbReference>
<dbReference type="AlphaFoldDB" id="A0A1U7D1S3"/>
<dbReference type="PANTHER" id="PTHR33991">
    <property type="entry name" value="DNA REPAIR PROTEIN RECO"/>
    <property type="match status" value="1"/>
</dbReference>
<gene>
    <name evidence="7" type="primary">recO</name>
    <name evidence="9" type="ORF">Ga0080559_TMP1239</name>
</gene>
<evidence type="ECO:0000256" key="2">
    <source>
        <dbReference type="ARBA" id="ARBA00021310"/>
    </source>
</evidence>
<dbReference type="KEGG" id="tpro:Ga0080559_TMP1239"/>
<evidence type="ECO:0000259" key="8">
    <source>
        <dbReference type="Pfam" id="PF11967"/>
    </source>
</evidence>
<proteinExistence type="inferred from homology"/>
<evidence type="ECO:0000313" key="9">
    <source>
        <dbReference type="EMBL" id="APX22035.1"/>
    </source>
</evidence>
<keyword evidence="10" id="KW-1185">Reference proteome</keyword>
<dbReference type="GO" id="GO:0043590">
    <property type="term" value="C:bacterial nucleoid"/>
    <property type="evidence" value="ECO:0007669"/>
    <property type="project" value="TreeGrafter"/>
</dbReference>
<sequence length="261" mass="28183">MSVIVSQLAAAGKPSDSRRMDWRDTGILLSSRRHGETSAILEIFTPGHGRHMGVLRGGASRKIAPSLQPGAQLDVAWRARLEDHMGAWTVEPQRSRAATAMSDRLTLAGLNAVVSLLSFCLPERETHAALYTRTEQLLDLMGEADVWPLAYLNWEMALLDAMGFGLDLSACAVTGINEPLDFVSPRTGRAVSAVGAGDWAARLLPLPPVLLGRGPAPDSEILGGLRTTGHFLETRIANGLRDRPLPPARALFLDRLARRTG</sequence>
<accession>A0A1U7D1S3</accession>
<dbReference type="InterPro" id="IPR003717">
    <property type="entry name" value="RecO"/>
</dbReference>
<keyword evidence="3 7" id="KW-0227">DNA damage</keyword>
<dbReference type="SUPFAM" id="SSF50249">
    <property type="entry name" value="Nucleic acid-binding proteins"/>
    <property type="match status" value="1"/>
</dbReference>
<dbReference type="PANTHER" id="PTHR33991:SF1">
    <property type="entry name" value="DNA REPAIR PROTEIN RECO"/>
    <property type="match status" value="1"/>
</dbReference>
<dbReference type="Gene3D" id="2.40.50.140">
    <property type="entry name" value="Nucleic acid-binding proteins"/>
    <property type="match status" value="1"/>
</dbReference>
<dbReference type="Gene3D" id="1.20.1440.120">
    <property type="entry name" value="Recombination protein O, C-terminal domain"/>
    <property type="match status" value="1"/>
</dbReference>
<evidence type="ECO:0000313" key="10">
    <source>
        <dbReference type="Proteomes" id="UP000186559"/>
    </source>
</evidence>
<dbReference type="Pfam" id="PF11967">
    <property type="entry name" value="RecO_N"/>
    <property type="match status" value="1"/>
</dbReference>
<organism evidence="9 10">
    <name type="scientific">Salipiger profundus</name>
    <dbReference type="NCBI Taxonomy" id="1229727"/>
    <lineage>
        <taxon>Bacteria</taxon>
        <taxon>Pseudomonadati</taxon>
        <taxon>Pseudomonadota</taxon>
        <taxon>Alphaproteobacteria</taxon>
        <taxon>Rhodobacterales</taxon>
        <taxon>Roseobacteraceae</taxon>
        <taxon>Salipiger</taxon>
    </lineage>
</organism>
<dbReference type="InterPro" id="IPR022572">
    <property type="entry name" value="DNA_rep/recomb_RecO_N"/>
</dbReference>
<comment type="function">
    <text evidence="7">Involved in DNA repair and RecF pathway recombination.</text>
</comment>
<dbReference type="Proteomes" id="UP000186559">
    <property type="component" value="Chromosome"/>
</dbReference>
<dbReference type="EMBL" id="CP014796">
    <property type="protein sequence ID" value="APX22035.1"/>
    <property type="molecule type" value="Genomic_DNA"/>
</dbReference>
<evidence type="ECO:0000256" key="6">
    <source>
        <dbReference type="ARBA" id="ARBA00033409"/>
    </source>
</evidence>
<dbReference type="GO" id="GO:0006310">
    <property type="term" value="P:DNA recombination"/>
    <property type="evidence" value="ECO:0007669"/>
    <property type="project" value="UniProtKB-UniRule"/>
</dbReference>
<dbReference type="NCBIfam" id="TIGR00613">
    <property type="entry name" value="reco"/>
    <property type="match status" value="1"/>
</dbReference>